<comment type="caution">
    <text evidence="1">The sequence shown here is derived from an EMBL/GenBank/DDBJ whole genome shotgun (WGS) entry which is preliminary data.</text>
</comment>
<proteinExistence type="predicted"/>
<gene>
    <name evidence="1" type="ORF">GPA10_17755</name>
</gene>
<protein>
    <submittedName>
        <fullName evidence="1">Uncharacterized protein</fullName>
    </submittedName>
</protein>
<organism evidence="1 2">
    <name type="scientific">Streptomyces typhae</name>
    <dbReference type="NCBI Taxonomy" id="2681492"/>
    <lineage>
        <taxon>Bacteria</taxon>
        <taxon>Bacillati</taxon>
        <taxon>Actinomycetota</taxon>
        <taxon>Actinomycetes</taxon>
        <taxon>Kitasatosporales</taxon>
        <taxon>Streptomycetaceae</taxon>
        <taxon>Streptomyces</taxon>
    </lineage>
</organism>
<dbReference type="EMBL" id="WPNZ01000009">
    <property type="protein sequence ID" value="MVO86557.1"/>
    <property type="molecule type" value="Genomic_DNA"/>
</dbReference>
<accession>A0A6L6WYM0</accession>
<sequence>MTGADPTAARADELARIYRAHLVACPRRHVGLLADCVTGVRLKRALLAARTAEREAALCAM</sequence>
<dbReference type="AlphaFoldDB" id="A0A6L6WYM0"/>
<reference evidence="1 2" key="1">
    <citation type="submission" date="2019-11" db="EMBL/GenBank/DDBJ databases">
        <title>Streptomyces typhae sp. nov., a novel endophytic actinomycete isolated from the root of cattail pollen (Typha angustifolia L.).</title>
        <authorList>
            <person name="Peng C."/>
        </authorList>
    </citation>
    <scope>NUCLEOTIDE SEQUENCE [LARGE SCALE GENOMIC DNA]</scope>
    <source>
        <strain evidence="2">p1417</strain>
    </source>
</reference>
<evidence type="ECO:0000313" key="2">
    <source>
        <dbReference type="Proteomes" id="UP000483802"/>
    </source>
</evidence>
<keyword evidence="2" id="KW-1185">Reference proteome</keyword>
<dbReference type="RefSeq" id="WP_157166382.1">
    <property type="nucleotide sequence ID" value="NZ_WPNZ01000009.1"/>
</dbReference>
<dbReference type="Proteomes" id="UP000483802">
    <property type="component" value="Unassembled WGS sequence"/>
</dbReference>
<name>A0A6L6WYM0_9ACTN</name>
<evidence type="ECO:0000313" key="1">
    <source>
        <dbReference type="EMBL" id="MVO86557.1"/>
    </source>
</evidence>